<keyword evidence="3" id="KW-0472">Membrane</keyword>
<comment type="similarity">
    <text evidence="1 2">Belongs to the peptidase A24 family.</text>
</comment>
<feature type="transmembrane region" description="Helical" evidence="3">
    <location>
        <begin position="202"/>
        <end position="232"/>
    </location>
</feature>
<dbReference type="InterPro" id="IPR000045">
    <property type="entry name" value="Prepilin_IV_endopep_pep"/>
</dbReference>
<name>A0A2X4URJ0_9GAMM</name>
<dbReference type="GO" id="GO:0006465">
    <property type="term" value="P:signal peptide processing"/>
    <property type="evidence" value="ECO:0007669"/>
    <property type="project" value="TreeGrafter"/>
</dbReference>
<dbReference type="PANTHER" id="PTHR30487">
    <property type="entry name" value="TYPE 4 PREPILIN-LIKE PROTEINS LEADER PEPTIDE-PROCESSING ENZYME"/>
    <property type="match status" value="1"/>
</dbReference>
<protein>
    <submittedName>
        <fullName evidence="5">Leader peptidase pppA</fullName>
    </submittedName>
</protein>
<dbReference type="GO" id="GO:0005886">
    <property type="term" value="C:plasma membrane"/>
    <property type="evidence" value="ECO:0007669"/>
    <property type="project" value="TreeGrafter"/>
</dbReference>
<dbReference type="RefSeq" id="WP_111741024.1">
    <property type="nucleotide sequence ID" value="NZ_LR698987.1"/>
</dbReference>
<evidence type="ECO:0000313" key="6">
    <source>
        <dbReference type="Proteomes" id="UP000249005"/>
    </source>
</evidence>
<feature type="domain" description="Prepilin type IV endopeptidase peptidase" evidence="4">
    <location>
        <begin position="122"/>
        <end position="231"/>
    </location>
</feature>
<keyword evidence="3" id="KW-0812">Transmembrane</keyword>
<dbReference type="AlphaFoldDB" id="A0A2X4URJ0"/>
<dbReference type="Gene3D" id="1.20.120.1220">
    <property type="match status" value="1"/>
</dbReference>
<dbReference type="EMBL" id="LS483470">
    <property type="protein sequence ID" value="SQI42486.1"/>
    <property type="molecule type" value="Genomic_DNA"/>
</dbReference>
<sequence length="275" mass="30501">MKALMDNVFSLLTFGLLGLFIGNLVSRLAHTIPTAINAHQRFWCCLSSSLRALRSPLCCVNNSTLYLLRISLPYRFFHHGRCPRCQRNILFESALVELGCAFLFMALAHGTPYSISLVIILAITASLILLALIDAKHCLLPDIVTLPLLVSGLICAYLDLSPQSFSEAIGGTLFGSALLWLPERLFWYLRREHGLGQGDIKLMAAAGAWLGAHILPLVLLVACLTGMIFFILQRVALRNINRHIPFGPFITFSMWLALLEDPFIINLSIRIQAGL</sequence>
<dbReference type="KEGG" id="lri:NCTC12151_02598"/>
<proteinExistence type="inferred from homology"/>
<keyword evidence="3" id="KW-1133">Transmembrane helix</keyword>
<evidence type="ECO:0000256" key="1">
    <source>
        <dbReference type="ARBA" id="ARBA00005801"/>
    </source>
</evidence>
<reference evidence="5 6" key="1">
    <citation type="submission" date="2018-06" db="EMBL/GenBank/DDBJ databases">
        <authorList>
            <consortium name="Pathogen Informatics"/>
            <person name="Doyle S."/>
        </authorList>
    </citation>
    <scope>NUCLEOTIDE SEQUENCE [LARGE SCALE GENOMIC DNA]</scope>
    <source>
        <strain evidence="5 6">NCTC12151</strain>
    </source>
</reference>
<evidence type="ECO:0000256" key="3">
    <source>
        <dbReference type="SAM" id="Phobius"/>
    </source>
</evidence>
<feature type="transmembrane region" description="Helical" evidence="3">
    <location>
        <begin position="113"/>
        <end position="132"/>
    </location>
</feature>
<dbReference type="InterPro" id="IPR014032">
    <property type="entry name" value="Peptidase_A24A_bac"/>
</dbReference>
<dbReference type="Proteomes" id="UP000249005">
    <property type="component" value="Chromosome 1"/>
</dbReference>
<feature type="transmembrane region" description="Helical" evidence="3">
    <location>
        <begin position="139"/>
        <end position="158"/>
    </location>
</feature>
<dbReference type="OrthoDB" id="9789291at2"/>
<keyword evidence="6" id="KW-1185">Reference proteome</keyword>
<organism evidence="5 6">
    <name type="scientific">Leminorella richardii</name>
    <dbReference type="NCBI Taxonomy" id="158841"/>
    <lineage>
        <taxon>Bacteria</taxon>
        <taxon>Pseudomonadati</taxon>
        <taxon>Pseudomonadota</taxon>
        <taxon>Gammaproteobacteria</taxon>
        <taxon>Enterobacterales</taxon>
        <taxon>Budviciaceae</taxon>
        <taxon>Leminorella</taxon>
    </lineage>
</organism>
<dbReference type="InterPro" id="IPR050882">
    <property type="entry name" value="Prepilin_peptidase/N-MTase"/>
</dbReference>
<gene>
    <name evidence="5" type="primary">pppA</name>
    <name evidence="5" type="ORF">NCTC12151_02598</name>
</gene>
<evidence type="ECO:0000313" key="5">
    <source>
        <dbReference type="EMBL" id="SQI42486.1"/>
    </source>
</evidence>
<evidence type="ECO:0000256" key="2">
    <source>
        <dbReference type="RuleBase" id="RU003793"/>
    </source>
</evidence>
<dbReference type="GO" id="GO:0004190">
    <property type="term" value="F:aspartic-type endopeptidase activity"/>
    <property type="evidence" value="ECO:0007669"/>
    <property type="project" value="InterPro"/>
</dbReference>
<dbReference type="PANTHER" id="PTHR30487:SF0">
    <property type="entry name" value="PREPILIN LEADER PEPTIDASE_N-METHYLTRANSFERASE-RELATED"/>
    <property type="match status" value="1"/>
</dbReference>
<accession>A0A2X4URJ0</accession>
<evidence type="ECO:0000259" key="4">
    <source>
        <dbReference type="Pfam" id="PF01478"/>
    </source>
</evidence>
<dbReference type="Pfam" id="PF01478">
    <property type="entry name" value="Peptidase_A24"/>
    <property type="match status" value="1"/>
</dbReference>
<dbReference type="PRINTS" id="PR00864">
    <property type="entry name" value="PREPILNPTASE"/>
</dbReference>